<sequence>MKKTLLCLATTLALVPSLSQAKSPYFSLQDGENFKRFSVSVGALYVKPTGNAQPFRANTSIANGETAKVGTIKRETVLSNIDSERDPGSTAKLLQLVDNVNNYLPSNFQILDTLPSGMSGSAEIYGLDSWNNPGTGLEADDVTTLGIMTNYFFTDNISFEIKAGIPPKVDLKGKGQINAPFVATANPLVIPEQLRDDLNINLGGWINNFIDNLPNIPLESMYLKNSIPITNLEKYGAVASARAWTPAFEFQYHFGKTGVNKFRPYVGVGMMYAYFNELELNPGLKTDLVNAGHMIANIKNGQAGAALEKKDSGTDIKVKVDAGDAFAPVATAGFTYDFNDRWFAAGSVSYAHLTGDTTITVSNKENGQLIKSTADIEINPLLVYAGVGYRF</sequence>
<dbReference type="KEGG" id="asha:G8E00_10825"/>
<dbReference type="AlphaFoldDB" id="A0A6G8RX23"/>
<keyword evidence="1" id="KW-0732">Signal</keyword>
<feature type="signal peptide" evidence="1">
    <location>
        <begin position="1"/>
        <end position="21"/>
    </location>
</feature>
<dbReference type="GO" id="GO:0019867">
    <property type="term" value="C:outer membrane"/>
    <property type="evidence" value="ECO:0007669"/>
    <property type="project" value="InterPro"/>
</dbReference>
<evidence type="ECO:0000313" key="2">
    <source>
        <dbReference type="EMBL" id="QIO06411.1"/>
    </source>
</evidence>
<dbReference type="Pfam" id="PF03922">
    <property type="entry name" value="OmpW"/>
    <property type="match status" value="1"/>
</dbReference>
<dbReference type="PANTHER" id="PTHR36920:SF1">
    <property type="entry name" value="OUTER MEMBRANE PROTEIN W"/>
    <property type="match status" value="1"/>
</dbReference>
<dbReference type="Proteomes" id="UP000502297">
    <property type="component" value="Chromosome"/>
</dbReference>
<dbReference type="InterPro" id="IPR011250">
    <property type="entry name" value="OMP/PagP_B-barrel"/>
</dbReference>
<name>A0A6G8RX23_9GAMM</name>
<keyword evidence="3" id="KW-1185">Reference proteome</keyword>
<feature type="chain" id="PRO_5026134646" evidence="1">
    <location>
        <begin position="22"/>
        <end position="391"/>
    </location>
</feature>
<dbReference type="InterPro" id="IPR005618">
    <property type="entry name" value="OMPW"/>
</dbReference>
<reference evidence="2 3" key="1">
    <citation type="submission" date="2020-03" db="EMBL/GenBank/DDBJ databases">
        <authorList>
            <person name="Zhu W."/>
        </authorList>
    </citation>
    <scope>NUCLEOTIDE SEQUENCE [LARGE SCALE GENOMIC DNA]</scope>
    <source>
        <strain evidence="2 3">323-1</strain>
    </source>
</reference>
<evidence type="ECO:0000256" key="1">
    <source>
        <dbReference type="SAM" id="SignalP"/>
    </source>
</evidence>
<protein>
    <submittedName>
        <fullName evidence="2">OmpW family protein</fullName>
    </submittedName>
</protein>
<dbReference type="GO" id="GO:0055085">
    <property type="term" value="P:transmembrane transport"/>
    <property type="evidence" value="ECO:0007669"/>
    <property type="project" value="TreeGrafter"/>
</dbReference>
<accession>A0A6G8RX23</accession>
<dbReference type="EMBL" id="CP049801">
    <property type="protein sequence ID" value="QIO06411.1"/>
    <property type="molecule type" value="Genomic_DNA"/>
</dbReference>
<organism evidence="2 3">
    <name type="scientific">Acinetobacter shaoyimingii</name>
    <dbReference type="NCBI Taxonomy" id="2715164"/>
    <lineage>
        <taxon>Bacteria</taxon>
        <taxon>Pseudomonadati</taxon>
        <taxon>Pseudomonadota</taxon>
        <taxon>Gammaproteobacteria</taxon>
        <taxon>Moraxellales</taxon>
        <taxon>Moraxellaceae</taxon>
        <taxon>Acinetobacter</taxon>
    </lineage>
</organism>
<dbReference type="SUPFAM" id="SSF56925">
    <property type="entry name" value="OMPA-like"/>
    <property type="match status" value="1"/>
</dbReference>
<dbReference type="Gene3D" id="2.40.160.20">
    <property type="match status" value="1"/>
</dbReference>
<gene>
    <name evidence="2" type="ORF">G8E00_10825</name>
</gene>
<proteinExistence type="predicted"/>
<dbReference type="PANTHER" id="PTHR36920">
    <property type="match status" value="1"/>
</dbReference>
<dbReference type="RefSeq" id="WP_166224515.1">
    <property type="nucleotide sequence ID" value="NZ_CP049801.1"/>
</dbReference>
<evidence type="ECO:0000313" key="3">
    <source>
        <dbReference type="Proteomes" id="UP000502297"/>
    </source>
</evidence>